<dbReference type="Pfam" id="PF00027">
    <property type="entry name" value="cNMP_binding"/>
    <property type="match status" value="1"/>
</dbReference>
<evidence type="ECO:0000256" key="2">
    <source>
        <dbReference type="ARBA" id="ARBA00023125"/>
    </source>
</evidence>
<dbReference type="SUPFAM" id="SSF46785">
    <property type="entry name" value="Winged helix' DNA-binding domain"/>
    <property type="match status" value="1"/>
</dbReference>
<dbReference type="GO" id="GO:0005829">
    <property type="term" value="C:cytosol"/>
    <property type="evidence" value="ECO:0007669"/>
    <property type="project" value="TreeGrafter"/>
</dbReference>
<feature type="domain" description="Cyclic nucleotide-binding" evidence="4">
    <location>
        <begin position="7"/>
        <end position="106"/>
    </location>
</feature>
<keyword evidence="3" id="KW-0804">Transcription</keyword>
<protein>
    <submittedName>
        <fullName evidence="6">Crp/Fnr family transcriptional regulator</fullName>
    </submittedName>
</protein>
<dbReference type="GO" id="GO:0003700">
    <property type="term" value="F:DNA-binding transcription factor activity"/>
    <property type="evidence" value="ECO:0007669"/>
    <property type="project" value="TreeGrafter"/>
</dbReference>
<proteinExistence type="predicted"/>
<dbReference type="Gene3D" id="2.60.120.10">
    <property type="entry name" value="Jelly Rolls"/>
    <property type="match status" value="1"/>
</dbReference>
<keyword evidence="7" id="KW-1185">Reference proteome</keyword>
<sequence length="220" mass="23976">MRRPRVLSEELWREMVAQGTARRFPARSVLLRQGAPGTHLLALTEGLVKVVRHERCGGVTLLAFRGPGDLLGETSVFDGGTRIADVVSLSSCTAVVLDARRFRLFVEEHGVAMELVRQALDRLRESDLYRAELLTLPLIARLARTLIRLAALASPAEGATRTPLRLSGLTQEELAQSVGVTRNALGAGLRRLRGEGAVETARRAVVIRDMEALRLLAAAD</sequence>
<organism evidence="6 7">
    <name type="scientific">Streptomyces carminius</name>
    <dbReference type="NCBI Taxonomy" id="2665496"/>
    <lineage>
        <taxon>Bacteria</taxon>
        <taxon>Bacillati</taxon>
        <taxon>Actinomycetota</taxon>
        <taxon>Actinomycetes</taxon>
        <taxon>Kitasatosporales</taxon>
        <taxon>Streptomycetaceae</taxon>
        <taxon>Streptomyces</taxon>
    </lineage>
</organism>
<dbReference type="Gene3D" id="1.10.10.10">
    <property type="entry name" value="Winged helix-like DNA-binding domain superfamily/Winged helix DNA-binding domain"/>
    <property type="match status" value="1"/>
</dbReference>
<dbReference type="EMBL" id="PGGW01000052">
    <property type="protein sequence ID" value="PJE96963.1"/>
    <property type="molecule type" value="Genomic_DNA"/>
</dbReference>
<dbReference type="PROSITE" id="PS50042">
    <property type="entry name" value="CNMP_BINDING_3"/>
    <property type="match status" value="1"/>
</dbReference>
<evidence type="ECO:0000259" key="4">
    <source>
        <dbReference type="PROSITE" id="PS50042"/>
    </source>
</evidence>
<dbReference type="PROSITE" id="PS51063">
    <property type="entry name" value="HTH_CRP_2"/>
    <property type="match status" value="1"/>
</dbReference>
<evidence type="ECO:0000256" key="3">
    <source>
        <dbReference type="ARBA" id="ARBA00023163"/>
    </source>
</evidence>
<dbReference type="InterPro" id="IPR000595">
    <property type="entry name" value="cNMP-bd_dom"/>
</dbReference>
<dbReference type="PANTHER" id="PTHR24567">
    <property type="entry name" value="CRP FAMILY TRANSCRIPTIONAL REGULATORY PROTEIN"/>
    <property type="match status" value="1"/>
</dbReference>
<evidence type="ECO:0000313" key="7">
    <source>
        <dbReference type="Proteomes" id="UP000230407"/>
    </source>
</evidence>
<dbReference type="SUPFAM" id="SSF51206">
    <property type="entry name" value="cAMP-binding domain-like"/>
    <property type="match status" value="1"/>
</dbReference>
<evidence type="ECO:0000313" key="6">
    <source>
        <dbReference type="EMBL" id="PJE96963.1"/>
    </source>
</evidence>
<keyword evidence="1" id="KW-0805">Transcription regulation</keyword>
<dbReference type="InterPro" id="IPR014710">
    <property type="entry name" value="RmlC-like_jellyroll"/>
</dbReference>
<dbReference type="InterPro" id="IPR018490">
    <property type="entry name" value="cNMP-bd_dom_sf"/>
</dbReference>
<dbReference type="CDD" id="cd00038">
    <property type="entry name" value="CAP_ED"/>
    <property type="match status" value="1"/>
</dbReference>
<keyword evidence="2" id="KW-0238">DNA-binding</keyword>
<comment type="caution">
    <text evidence="6">The sequence shown here is derived from an EMBL/GenBank/DDBJ whole genome shotgun (WGS) entry which is preliminary data.</text>
</comment>
<dbReference type="InterPro" id="IPR036390">
    <property type="entry name" value="WH_DNA-bd_sf"/>
</dbReference>
<evidence type="ECO:0000259" key="5">
    <source>
        <dbReference type="PROSITE" id="PS51063"/>
    </source>
</evidence>
<dbReference type="Proteomes" id="UP000230407">
    <property type="component" value="Unassembled WGS sequence"/>
</dbReference>
<name>A0A2M8LYC3_9ACTN</name>
<evidence type="ECO:0000256" key="1">
    <source>
        <dbReference type="ARBA" id="ARBA00023015"/>
    </source>
</evidence>
<dbReference type="GO" id="GO:0003677">
    <property type="term" value="F:DNA binding"/>
    <property type="evidence" value="ECO:0007669"/>
    <property type="project" value="UniProtKB-KW"/>
</dbReference>
<dbReference type="InterPro" id="IPR050397">
    <property type="entry name" value="Env_Response_Regulators"/>
</dbReference>
<dbReference type="Pfam" id="PF13545">
    <property type="entry name" value="HTH_Crp_2"/>
    <property type="match status" value="1"/>
</dbReference>
<reference evidence="6 7" key="1">
    <citation type="submission" date="2017-11" db="EMBL/GenBank/DDBJ databases">
        <title>Streptomyces carmine sp. nov., a novel actinomycete isolated from Sophora alopecuroides in Xinjiang, China.</title>
        <authorList>
            <person name="Wang Y."/>
            <person name="Luo X."/>
            <person name="Wan C."/>
            <person name="Zhang L."/>
        </authorList>
    </citation>
    <scope>NUCLEOTIDE SEQUENCE [LARGE SCALE GENOMIC DNA]</scope>
    <source>
        <strain evidence="6 7">TRM SA0054</strain>
    </source>
</reference>
<dbReference type="AlphaFoldDB" id="A0A2M8LYC3"/>
<dbReference type="PANTHER" id="PTHR24567:SF68">
    <property type="entry name" value="DNA-BINDING TRANSCRIPTIONAL DUAL REGULATOR CRP"/>
    <property type="match status" value="1"/>
</dbReference>
<feature type="domain" description="HTH crp-type" evidence="5">
    <location>
        <begin position="136"/>
        <end position="211"/>
    </location>
</feature>
<dbReference type="SMART" id="SM00100">
    <property type="entry name" value="cNMP"/>
    <property type="match status" value="1"/>
</dbReference>
<gene>
    <name evidence="6" type="ORF">CUT44_15555</name>
</gene>
<dbReference type="InterPro" id="IPR036388">
    <property type="entry name" value="WH-like_DNA-bd_sf"/>
</dbReference>
<dbReference type="InterPro" id="IPR012318">
    <property type="entry name" value="HTH_CRP"/>
</dbReference>
<accession>A0A2M8LYC3</accession>